<feature type="transmembrane region" description="Helical" evidence="8">
    <location>
        <begin position="200"/>
        <end position="220"/>
    </location>
</feature>
<evidence type="ECO:0000313" key="10">
    <source>
        <dbReference type="Proteomes" id="UP000076962"/>
    </source>
</evidence>
<evidence type="ECO:0000256" key="8">
    <source>
        <dbReference type="SAM" id="Phobius"/>
    </source>
</evidence>
<dbReference type="InterPro" id="IPR000715">
    <property type="entry name" value="Glycosyl_transferase_4"/>
</dbReference>
<feature type="transmembrane region" description="Helical" evidence="8">
    <location>
        <begin position="126"/>
        <end position="145"/>
    </location>
</feature>
<keyword evidence="3 9" id="KW-0808">Transferase</keyword>
<keyword evidence="7" id="KW-0479">Metal-binding</keyword>
<organism evidence="9 10">
    <name type="scientific">Candidatus Thiomargarita nelsonii</name>
    <dbReference type="NCBI Taxonomy" id="1003181"/>
    <lineage>
        <taxon>Bacteria</taxon>
        <taxon>Pseudomonadati</taxon>
        <taxon>Pseudomonadota</taxon>
        <taxon>Gammaproteobacteria</taxon>
        <taxon>Thiotrichales</taxon>
        <taxon>Thiotrichaceae</taxon>
        <taxon>Thiomargarita</taxon>
    </lineage>
</organism>
<accession>A0A176RVI5</accession>
<proteinExistence type="predicted"/>
<name>A0A176RVI5_9GAMM</name>
<keyword evidence="6 8" id="KW-0472">Membrane</keyword>
<dbReference type="Proteomes" id="UP000076962">
    <property type="component" value="Unassembled WGS sequence"/>
</dbReference>
<keyword evidence="7" id="KW-0460">Magnesium</keyword>
<dbReference type="PANTHER" id="PTHR22926">
    <property type="entry name" value="PHOSPHO-N-ACETYLMURAMOYL-PENTAPEPTIDE-TRANSFERASE"/>
    <property type="match status" value="1"/>
</dbReference>
<sequence>MILISLTFLISALLTLHFSRPNSLLHILDQPNERSLHTQPTPTTGGVAIVIALSLTAWHMAMQDFFYLFISLLLIFIISFIDDCRHVSILYRLMVHFLATCLLLWQGEFWLADIILPGLTWTLPPFLQISLSCLFVIWMINLYNFMDGMDGFAAGMAIFGFGTLAILGAMAEHQLFMTLNLIIASAVAGFLLFNFPPARIFMGDTGASSLGFLAAALSLWGNREGIFPLWIALLLFSPFIIDATVTLLRRLLRGEKIWLAHKSHYYQRLVQIGWGHKRTVLWEYVLMAACSISALLAPSLSIEAQWTLLVGWSLVYIILMYLVGQLERVTNL</sequence>
<dbReference type="CDD" id="cd06854">
    <property type="entry name" value="GT_WbpL_WbcO_like"/>
    <property type="match status" value="1"/>
</dbReference>
<feature type="binding site" evidence="7">
    <location>
        <position position="204"/>
    </location>
    <ligand>
        <name>Mg(2+)</name>
        <dbReference type="ChEBI" id="CHEBI:18420"/>
    </ligand>
</feature>
<dbReference type="Pfam" id="PF00953">
    <property type="entry name" value="Glycos_transf_4"/>
    <property type="match status" value="1"/>
</dbReference>
<dbReference type="PANTHER" id="PTHR22926:SF3">
    <property type="entry name" value="UNDECAPRENYL-PHOSPHATE ALPHA-N-ACETYLGLUCOSAMINYL 1-PHOSPHATE TRANSFERASE"/>
    <property type="match status" value="1"/>
</dbReference>
<keyword evidence="10" id="KW-1185">Reference proteome</keyword>
<feature type="transmembrane region" description="Helical" evidence="8">
    <location>
        <begin position="306"/>
        <end position="324"/>
    </location>
</feature>
<feature type="transmembrane region" description="Helical" evidence="8">
    <location>
        <begin position="65"/>
        <end position="82"/>
    </location>
</feature>
<evidence type="ECO:0000256" key="5">
    <source>
        <dbReference type="ARBA" id="ARBA00022989"/>
    </source>
</evidence>
<keyword evidence="4 8" id="KW-0812">Transmembrane</keyword>
<evidence type="ECO:0000256" key="2">
    <source>
        <dbReference type="ARBA" id="ARBA00022475"/>
    </source>
</evidence>
<feature type="transmembrane region" description="Helical" evidence="8">
    <location>
        <begin position="152"/>
        <end position="169"/>
    </location>
</feature>
<evidence type="ECO:0000256" key="7">
    <source>
        <dbReference type="PIRSR" id="PIRSR600715-1"/>
    </source>
</evidence>
<evidence type="ECO:0000256" key="6">
    <source>
        <dbReference type="ARBA" id="ARBA00023136"/>
    </source>
</evidence>
<reference evidence="9 10" key="1">
    <citation type="submission" date="2016-05" db="EMBL/GenBank/DDBJ databases">
        <title>Single-cell genome of chain-forming Candidatus Thiomargarita nelsonii and comparison to other large sulfur-oxidizing bacteria.</title>
        <authorList>
            <person name="Winkel M."/>
            <person name="Salman V."/>
            <person name="Woyke T."/>
            <person name="Schulz-Vogt H."/>
            <person name="Richter M."/>
            <person name="Flood B."/>
            <person name="Bailey J."/>
            <person name="Amann R."/>
            <person name="Mussmann M."/>
        </authorList>
    </citation>
    <scope>NUCLEOTIDE SEQUENCE [LARGE SCALE GENOMIC DNA]</scope>
    <source>
        <strain evidence="9 10">THI036</strain>
    </source>
</reference>
<dbReference type="GO" id="GO:0009103">
    <property type="term" value="P:lipopolysaccharide biosynthetic process"/>
    <property type="evidence" value="ECO:0007669"/>
    <property type="project" value="TreeGrafter"/>
</dbReference>
<dbReference type="AlphaFoldDB" id="A0A176RVI5"/>
<evidence type="ECO:0000256" key="4">
    <source>
        <dbReference type="ARBA" id="ARBA00022692"/>
    </source>
</evidence>
<dbReference type="GO" id="GO:0005886">
    <property type="term" value="C:plasma membrane"/>
    <property type="evidence" value="ECO:0007669"/>
    <property type="project" value="UniProtKB-SubCell"/>
</dbReference>
<dbReference type="PATRIC" id="fig|1003181.4.peg.6005"/>
<feature type="binding site" evidence="7">
    <location>
        <position position="144"/>
    </location>
    <ligand>
        <name>Mg(2+)</name>
        <dbReference type="ChEBI" id="CHEBI:18420"/>
    </ligand>
</feature>
<feature type="transmembrane region" description="Helical" evidence="8">
    <location>
        <begin position="89"/>
        <end position="106"/>
    </location>
</feature>
<evidence type="ECO:0000256" key="3">
    <source>
        <dbReference type="ARBA" id="ARBA00022679"/>
    </source>
</evidence>
<feature type="transmembrane region" description="Helical" evidence="8">
    <location>
        <begin position="281"/>
        <end position="300"/>
    </location>
</feature>
<protein>
    <submittedName>
        <fullName evidence="9">Glycosyl transferase, family 4</fullName>
    </submittedName>
</protein>
<dbReference type="GO" id="GO:0016780">
    <property type="term" value="F:phosphotransferase activity, for other substituted phosphate groups"/>
    <property type="evidence" value="ECO:0007669"/>
    <property type="project" value="InterPro"/>
</dbReference>
<gene>
    <name evidence="9" type="ORF">THIOM_004560</name>
</gene>
<comment type="cofactor">
    <cofactor evidence="7">
        <name>Mg(2+)</name>
        <dbReference type="ChEBI" id="CHEBI:18420"/>
    </cofactor>
</comment>
<feature type="transmembrane region" description="Helical" evidence="8">
    <location>
        <begin position="226"/>
        <end position="248"/>
    </location>
</feature>
<keyword evidence="5 8" id="KW-1133">Transmembrane helix</keyword>
<evidence type="ECO:0000313" key="9">
    <source>
        <dbReference type="EMBL" id="OAD19782.1"/>
    </source>
</evidence>
<dbReference type="GO" id="GO:0044038">
    <property type="term" value="P:cell wall macromolecule biosynthetic process"/>
    <property type="evidence" value="ECO:0007669"/>
    <property type="project" value="TreeGrafter"/>
</dbReference>
<comment type="caution">
    <text evidence="9">The sequence shown here is derived from an EMBL/GenBank/DDBJ whole genome shotgun (WGS) entry which is preliminary data.</text>
</comment>
<evidence type="ECO:0000256" key="1">
    <source>
        <dbReference type="ARBA" id="ARBA00004651"/>
    </source>
</evidence>
<dbReference type="EMBL" id="LUTY01002666">
    <property type="protein sequence ID" value="OAD19782.1"/>
    <property type="molecule type" value="Genomic_DNA"/>
</dbReference>
<feature type="transmembrane region" description="Helical" evidence="8">
    <location>
        <begin position="175"/>
        <end position="193"/>
    </location>
</feature>
<comment type="subcellular location">
    <subcellularLocation>
        <location evidence="1">Cell membrane</location>
        <topology evidence="1">Multi-pass membrane protein</topology>
    </subcellularLocation>
</comment>
<keyword evidence="2" id="KW-1003">Cell membrane</keyword>
<dbReference type="GO" id="GO:0071555">
    <property type="term" value="P:cell wall organization"/>
    <property type="evidence" value="ECO:0007669"/>
    <property type="project" value="TreeGrafter"/>
</dbReference>
<dbReference type="GO" id="GO:0046872">
    <property type="term" value="F:metal ion binding"/>
    <property type="evidence" value="ECO:0007669"/>
    <property type="project" value="UniProtKB-KW"/>
</dbReference>